<comment type="similarity">
    <text evidence="10">Belongs to the RNase HII family.</text>
</comment>
<evidence type="ECO:0000256" key="3">
    <source>
        <dbReference type="ARBA" id="ARBA00004496"/>
    </source>
</evidence>
<name>A0AB34JTJ8_PRYPA</name>
<reference evidence="13 14" key="1">
    <citation type="journal article" date="2024" name="Science">
        <title>Giant polyketide synthase enzymes in the biosynthesis of giant marine polyether toxins.</title>
        <authorList>
            <person name="Fallon T.R."/>
            <person name="Shende V.V."/>
            <person name="Wierzbicki I.H."/>
            <person name="Pendleton A.L."/>
            <person name="Watervoot N.F."/>
            <person name="Auber R.P."/>
            <person name="Gonzalez D.J."/>
            <person name="Wisecaver J.H."/>
            <person name="Moore B.S."/>
        </authorList>
    </citation>
    <scope>NUCLEOTIDE SEQUENCE [LARGE SCALE GENOMIC DNA]</scope>
    <source>
        <strain evidence="13 14">12B1</strain>
    </source>
</reference>
<evidence type="ECO:0000256" key="5">
    <source>
        <dbReference type="ARBA" id="ARBA00022722"/>
    </source>
</evidence>
<evidence type="ECO:0000256" key="8">
    <source>
        <dbReference type="ARBA" id="ARBA00022801"/>
    </source>
</evidence>
<evidence type="ECO:0000313" key="13">
    <source>
        <dbReference type="EMBL" id="KAL1524020.1"/>
    </source>
</evidence>
<organism evidence="13 14">
    <name type="scientific">Prymnesium parvum</name>
    <name type="common">Toxic golden alga</name>
    <dbReference type="NCBI Taxonomy" id="97485"/>
    <lineage>
        <taxon>Eukaryota</taxon>
        <taxon>Haptista</taxon>
        <taxon>Haptophyta</taxon>
        <taxon>Prymnesiophyceae</taxon>
        <taxon>Prymnesiales</taxon>
        <taxon>Prymnesiaceae</taxon>
        <taxon>Prymnesium</taxon>
    </lineage>
</organism>
<evidence type="ECO:0000256" key="7">
    <source>
        <dbReference type="ARBA" id="ARBA00022759"/>
    </source>
</evidence>
<feature type="compositionally biased region" description="Low complexity" evidence="11">
    <location>
        <begin position="19"/>
        <end position="36"/>
    </location>
</feature>
<dbReference type="SUPFAM" id="SSF53098">
    <property type="entry name" value="Ribonuclease H-like"/>
    <property type="match status" value="1"/>
</dbReference>
<evidence type="ECO:0000259" key="12">
    <source>
        <dbReference type="PROSITE" id="PS51975"/>
    </source>
</evidence>
<dbReference type="Pfam" id="PF01351">
    <property type="entry name" value="RNase_HII"/>
    <property type="match status" value="1"/>
</dbReference>
<keyword evidence="5 10" id="KW-0540">Nuclease</keyword>
<keyword evidence="8 10" id="KW-0378">Hydrolase</keyword>
<accession>A0AB34JTJ8</accession>
<feature type="domain" description="RNase H type-2" evidence="12">
    <location>
        <begin position="55"/>
        <end position="260"/>
    </location>
</feature>
<comment type="caution">
    <text evidence="9">Lacks conserved residue(s) required for the propagation of feature annotation.</text>
</comment>
<dbReference type="GO" id="GO:0043137">
    <property type="term" value="P:DNA replication, removal of RNA primer"/>
    <property type="evidence" value="ECO:0007669"/>
    <property type="project" value="TreeGrafter"/>
</dbReference>
<dbReference type="InterPro" id="IPR001352">
    <property type="entry name" value="RNase_HII/HIII"/>
</dbReference>
<dbReference type="EC" id="3.1.26.4" evidence="10"/>
<evidence type="ECO:0000256" key="1">
    <source>
        <dbReference type="ARBA" id="ARBA00000077"/>
    </source>
</evidence>
<evidence type="ECO:0000256" key="2">
    <source>
        <dbReference type="ARBA" id="ARBA00004065"/>
    </source>
</evidence>
<comment type="catalytic activity">
    <reaction evidence="1 10">
        <text>Endonucleolytic cleavage to 5'-phosphomonoester.</text>
        <dbReference type="EC" id="3.1.26.4"/>
    </reaction>
</comment>
<dbReference type="GO" id="GO:0006298">
    <property type="term" value="P:mismatch repair"/>
    <property type="evidence" value="ECO:0007669"/>
    <property type="project" value="TreeGrafter"/>
</dbReference>
<comment type="function">
    <text evidence="2 10">Endonuclease that specifically degrades the RNA of RNA-DNA hybrids.</text>
</comment>
<dbReference type="InterPro" id="IPR012337">
    <property type="entry name" value="RNaseH-like_sf"/>
</dbReference>
<evidence type="ECO:0000256" key="9">
    <source>
        <dbReference type="PROSITE-ProRule" id="PRU01319"/>
    </source>
</evidence>
<dbReference type="EMBL" id="JBGBPQ010000005">
    <property type="protein sequence ID" value="KAL1524020.1"/>
    <property type="molecule type" value="Genomic_DNA"/>
</dbReference>
<evidence type="ECO:0000256" key="11">
    <source>
        <dbReference type="SAM" id="MobiDB-lite"/>
    </source>
</evidence>
<gene>
    <name evidence="13" type="ORF">AB1Y20_018934</name>
</gene>
<dbReference type="PANTHER" id="PTHR10954:SF23">
    <property type="entry name" value="RIBONUCLEASE"/>
    <property type="match status" value="1"/>
</dbReference>
<dbReference type="AlphaFoldDB" id="A0AB34JTJ8"/>
<evidence type="ECO:0000256" key="6">
    <source>
        <dbReference type="ARBA" id="ARBA00022723"/>
    </source>
</evidence>
<dbReference type="GO" id="GO:0032299">
    <property type="term" value="C:ribonuclease H2 complex"/>
    <property type="evidence" value="ECO:0007669"/>
    <property type="project" value="TreeGrafter"/>
</dbReference>
<dbReference type="PROSITE" id="PS51975">
    <property type="entry name" value="RNASE_H_2"/>
    <property type="match status" value="1"/>
</dbReference>
<dbReference type="GO" id="GO:0004523">
    <property type="term" value="F:RNA-DNA hybrid ribonuclease activity"/>
    <property type="evidence" value="ECO:0007669"/>
    <property type="project" value="UniProtKB-EC"/>
</dbReference>
<proteinExistence type="inferred from homology"/>
<feature type="region of interest" description="Disordered" evidence="11">
    <location>
        <begin position="312"/>
        <end position="333"/>
    </location>
</feature>
<dbReference type="Proteomes" id="UP001515480">
    <property type="component" value="Unassembled WGS sequence"/>
</dbReference>
<feature type="compositionally biased region" description="Basic residues" evidence="11">
    <location>
        <begin position="323"/>
        <end position="333"/>
    </location>
</feature>
<sequence>MLLGCLLPAISRPTPPRSSPLLSSAAAGRTTHAAHTPRLPGRLLETHARLAFPLRPIVGVDDAGAGAIAGPIFAAAVLLPPDWTPSDEPHVLDSKKLSAARRALAFRAIDRRASLVWAAAAIPAARVDLLGGAGATAAAMELAVARLEAKLARRRPAAAARAYCLVDGAALPRRVGGRAVPSADAHEACVAAASVVATAARDAAMAALARRHPLWGLDSHGGHPSAAHLRAIARYGPSPAHRLGCFPFAARGGRRLAYHPQRREYRQVQEHLRAARGGGGGGGGGEAELRARRYEARLELMQQIGMAADDLVPGSGAEGATRVKCRKRRRPGR</sequence>
<dbReference type="GO" id="GO:0046872">
    <property type="term" value="F:metal ion binding"/>
    <property type="evidence" value="ECO:0007669"/>
    <property type="project" value="UniProtKB-KW"/>
</dbReference>
<keyword evidence="14" id="KW-1185">Reference proteome</keyword>
<feature type="region of interest" description="Disordered" evidence="11">
    <location>
        <begin position="14"/>
        <end position="36"/>
    </location>
</feature>
<protein>
    <recommendedName>
        <fullName evidence="10">Ribonuclease</fullName>
        <ecNumber evidence="10">3.1.26.4</ecNumber>
    </recommendedName>
</protein>
<dbReference type="PANTHER" id="PTHR10954">
    <property type="entry name" value="RIBONUCLEASE H2 SUBUNIT A"/>
    <property type="match status" value="1"/>
</dbReference>
<comment type="caution">
    <text evidence="13">The sequence shown here is derived from an EMBL/GenBank/DDBJ whole genome shotgun (WGS) entry which is preliminary data.</text>
</comment>
<evidence type="ECO:0000256" key="10">
    <source>
        <dbReference type="RuleBase" id="RU003515"/>
    </source>
</evidence>
<evidence type="ECO:0000256" key="4">
    <source>
        <dbReference type="ARBA" id="ARBA00022490"/>
    </source>
</evidence>
<dbReference type="InterPro" id="IPR036397">
    <property type="entry name" value="RNaseH_sf"/>
</dbReference>
<dbReference type="GO" id="GO:0005737">
    <property type="term" value="C:cytoplasm"/>
    <property type="evidence" value="ECO:0007669"/>
    <property type="project" value="UniProtKB-SubCell"/>
</dbReference>
<keyword evidence="4" id="KW-0963">Cytoplasm</keyword>
<dbReference type="InterPro" id="IPR024567">
    <property type="entry name" value="RNase_HII/HIII_dom"/>
</dbReference>
<evidence type="ECO:0000313" key="14">
    <source>
        <dbReference type="Proteomes" id="UP001515480"/>
    </source>
</evidence>
<comment type="subcellular location">
    <subcellularLocation>
        <location evidence="3">Cytoplasm</location>
    </subcellularLocation>
</comment>
<dbReference type="GO" id="GO:0003723">
    <property type="term" value="F:RNA binding"/>
    <property type="evidence" value="ECO:0007669"/>
    <property type="project" value="UniProtKB-UniRule"/>
</dbReference>
<keyword evidence="6" id="KW-0479">Metal-binding</keyword>
<keyword evidence="7 10" id="KW-0255">Endonuclease</keyword>
<dbReference type="Gene3D" id="3.30.420.10">
    <property type="entry name" value="Ribonuclease H-like superfamily/Ribonuclease H"/>
    <property type="match status" value="1"/>
</dbReference>